<dbReference type="Proteomes" id="UP000077098">
    <property type="component" value="Unassembled WGS sequence"/>
</dbReference>
<dbReference type="AlphaFoldDB" id="A0A176X2Z0"/>
<evidence type="ECO:0000256" key="1">
    <source>
        <dbReference type="SAM" id="MobiDB-lite"/>
    </source>
</evidence>
<sequence>MESDRDNVKPEPGSDDARSADGDVSRDDRQKAKENADRMRKERYGGSDKDENDDGSSDNHRP</sequence>
<feature type="compositionally biased region" description="Basic and acidic residues" evidence="1">
    <location>
        <begin position="15"/>
        <end position="49"/>
    </location>
</feature>
<gene>
    <name evidence="2" type="ORF">A7J57_09080</name>
</gene>
<name>A0A176X2Z0_AGRTU</name>
<reference evidence="2 3" key="1">
    <citation type="submission" date="2016-05" db="EMBL/GenBank/DDBJ databases">
        <authorList>
            <person name="Lavstsen T."/>
            <person name="Jespersen J.S."/>
        </authorList>
    </citation>
    <scope>NUCLEOTIDE SEQUENCE [LARGE SCALE GENOMIC DNA]</scope>
    <source>
        <strain evidence="2 3">KCJ1736</strain>
    </source>
</reference>
<accession>A0A176X2Z0</accession>
<evidence type="ECO:0000313" key="3">
    <source>
        <dbReference type="Proteomes" id="UP000077098"/>
    </source>
</evidence>
<organism evidence="2 3">
    <name type="scientific">Agrobacterium tumefaciens</name>
    <dbReference type="NCBI Taxonomy" id="358"/>
    <lineage>
        <taxon>Bacteria</taxon>
        <taxon>Pseudomonadati</taxon>
        <taxon>Pseudomonadota</taxon>
        <taxon>Alphaproteobacteria</taxon>
        <taxon>Hyphomicrobiales</taxon>
        <taxon>Rhizobiaceae</taxon>
        <taxon>Rhizobium/Agrobacterium group</taxon>
        <taxon>Agrobacterium</taxon>
        <taxon>Agrobacterium tumefaciens complex</taxon>
    </lineage>
</organism>
<proteinExistence type="predicted"/>
<dbReference type="RefSeq" id="WP_063950184.1">
    <property type="nucleotide sequence ID" value="NZ_LXPS01000036.1"/>
</dbReference>
<dbReference type="EMBL" id="LXPS01000036">
    <property type="protein sequence ID" value="OAE40432.1"/>
    <property type="molecule type" value="Genomic_DNA"/>
</dbReference>
<feature type="region of interest" description="Disordered" evidence="1">
    <location>
        <begin position="1"/>
        <end position="62"/>
    </location>
</feature>
<comment type="caution">
    <text evidence="2">The sequence shown here is derived from an EMBL/GenBank/DDBJ whole genome shotgun (WGS) entry which is preliminary data.</text>
</comment>
<evidence type="ECO:0000313" key="2">
    <source>
        <dbReference type="EMBL" id="OAE40432.1"/>
    </source>
</evidence>
<protein>
    <submittedName>
        <fullName evidence="2">Uncharacterized protein</fullName>
    </submittedName>
</protein>